<evidence type="ECO:0000313" key="3">
    <source>
        <dbReference type="Proteomes" id="UP000000226"/>
    </source>
</evidence>
<dbReference type="AlphaFoldDB" id="V7CJH2"/>
<keyword evidence="3" id="KW-1185">Reference proteome</keyword>
<dbReference type="EMBL" id="CM002289">
    <property type="protein sequence ID" value="ESW29508.1"/>
    <property type="molecule type" value="Genomic_DNA"/>
</dbReference>
<sequence length="78" mass="8732">MQTPTLLGIFFFSLPSTQKHTQPLAIIMFSPLFSPPSLEPGFHHHHRIPYLPPTAPKPSSSASNIATARKRKKEREKG</sequence>
<gene>
    <name evidence="2" type="ORF">PHAVU_002G076100g</name>
</gene>
<proteinExistence type="predicted"/>
<organism evidence="2 3">
    <name type="scientific">Phaseolus vulgaris</name>
    <name type="common">Kidney bean</name>
    <name type="synonym">French bean</name>
    <dbReference type="NCBI Taxonomy" id="3885"/>
    <lineage>
        <taxon>Eukaryota</taxon>
        <taxon>Viridiplantae</taxon>
        <taxon>Streptophyta</taxon>
        <taxon>Embryophyta</taxon>
        <taxon>Tracheophyta</taxon>
        <taxon>Spermatophyta</taxon>
        <taxon>Magnoliopsida</taxon>
        <taxon>eudicotyledons</taxon>
        <taxon>Gunneridae</taxon>
        <taxon>Pentapetalae</taxon>
        <taxon>rosids</taxon>
        <taxon>fabids</taxon>
        <taxon>Fabales</taxon>
        <taxon>Fabaceae</taxon>
        <taxon>Papilionoideae</taxon>
        <taxon>50 kb inversion clade</taxon>
        <taxon>NPAAA clade</taxon>
        <taxon>indigoferoid/millettioid clade</taxon>
        <taxon>Phaseoleae</taxon>
        <taxon>Phaseolus</taxon>
    </lineage>
</organism>
<feature type="region of interest" description="Disordered" evidence="1">
    <location>
        <begin position="44"/>
        <end position="78"/>
    </location>
</feature>
<dbReference type="Gramene" id="ESW29508">
    <property type="protein sequence ID" value="ESW29508"/>
    <property type="gene ID" value="PHAVU_002G076100g"/>
</dbReference>
<accession>V7CJH2</accession>
<evidence type="ECO:0000256" key="1">
    <source>
        <dbReference type="SAM" id="MobiDB-lite"/>
    </source>
</evidence>
<feature type="compositionally biased region" description="Basic residues" evidence="1">
    <location>
        <begin position="68"/>
        <end position="78"/>
    </location>
</feature>
<evidence type="ECO:0000313" key="2">
    <source>
        <dbReference type="EMBL" id="ESW29508.1"/>
    </source>
</evidence>
<protein>
    <submittedName>
        <fullName evidence="2">Uncharacterized protein</fullName>
    </submittedName>
</protein>
<reference evidence="3" key="1">
    <citation type="journal article" date="2014" name="Nat. Genet.">
        <title>A reference genome for common bean and genome-wide analysis of dual domestications.</title>
        <authorList>
            <person name="Schmutz J."/>
            <person name="McClean P.E."/>
            <person name="Mamidi S."/>
            <person name="Wu G.A."/>
            <person name="Cannon S.B."/>
            <person name="Grimwood J."/>
            <person name="Jenkins J."/>
            <person name="Shu S."/>
            <person name="Song Q."/>
            <person name="Chavarro C."/>
            <person name="Torres-Torres M."/>
            <person name="Geffroy V."/>
            <person name="Moghaddam S.M."/>
            <person name="Gao D."/>
            <person name="Abernathy B."/>
            <person name="Barry K."/>
            <person name="Blair M."/>
            <person name="Brick M.A."/>
            <person name="Chovatia M."/>
            <person name="Gepts P."/>
            <person name="Goodstein D.M."/>
            <person name="Gonzales M."/>
            <person name="Hellsten U."/>
            <person name="Hyten D.L."/>
            <person name="Jia G."/>
            <person name="Kelly J.D."/>
            <person name="Kudrna D."/>
            <person name="Lee R."/>
            <person name="Richard M.M."/>
            <person name="Miklas P.N."/>
            <person name="Osorno J.M."/>
            <person name="Rodrigues J."/>
            <person name="Thareau V."/>
            <person name="Urrea C.A."/>
            <person name="Wang M."/>
            <person name="Yu Y."/>
            <person name="Zhang M."/>
            <person name="Wing R.A."/>
            <person name="Cregan P.B."/>
            <person name="Rokhsar D.S."/>
            <person name="Jackson S.A."/>
        </authorList>
    </citation>
    <scope>NUCLEOTIDE SEQUENCE [LARGE SCALE GENOMIC DNA]</scope>
    <source>
        <strain evidence="3">cv. G19833</strain>
    </source>
</reference>
<dbReference type="Proteomes" id="UP000000226">
    <property type="component" value="Chromosome 2"/>
</dbReference>
<name>V7CJH2_PHAVU</name>